<gene>
    <name evidence="2" type="ORF">BST63_01970</name>
    <name evidence="1" type="ORF">BSZ18_02290</name>
</gene>
<evidence type="ECO:0000313" key="1">
    <source>
        <dbReference type="EMBL" id="OSJ18403.1"/>
    </source>
</evidence>
<keyword evidence="4" id="KW-1185">Reference proteome</keyword>
<protein>
    <submittedName>
        <fullName evidence="1">Uncharacterized protein</fullName>
    </submittedName>
</protein>
<evidence type="ECO:0000313" key="3">
    <source>
        <dbReference type="Proteomes" id="UP000193553"/>
    </source>
</evidence>
<dbReference type="Proteomes" id="UP000193884">
    <property type="component" value="Unassembled WGS sequence"/>
</dbReference>
<proteinExistence type="predicted"/>
<accession>A0A1X3GUC3</accession>
<comment type="caution">
    <text evidence="1">The sequence shown here is derived from an EMBL/GenBank/DDBJ whole genome shotgun (WGS) entry which is preliminary data.</text>
</comment>
<sequence length="95" mass="10675">MTVFSGFVFAMDVDGKATFAFEAKNFPEAFELCKEDWVREDLITMTSNGVPLCSSTAKLTVRRADEAEIVIYRDAALKAQTEDLILAYLLELDQE</sequence>
<name>A0A1X3GUC3_9BRAD</name>
<dbReference type="OrthoDB" id="8019848at2"/>
<dbReference type="EMBL" id="NAFK01000109">
    <property type="protein sequence ID" value="OSJ35419.1"/>
    <property type="molecule type" value="Genomic_DNA"/>
</dbReference>
<reference evidence="3 4" key="1">
    <citation type="submission" date="2017-03" db="EMBL/GenBank/DDBJ databases">
        <title>Whole genome sequences of fourteen strains of Bradyrhizobium canariense and one strain of Bradyrhizobium japonicum isolated from Lupinus (Papilionoideae: Genisteae) species in Algeria.</title>
        <authorList>
            <person name="Crovadore J."/>
            <person name="Chekireb D."/>
            <person name="Brachmann A."/>
            <person name="Chablais R."/>
            <person name="Cochard B."/>
            <person name="Lefort F."/>
        </authorList>
    </citation>
    <scope>NUCLEOTIDE SEQUENCE [LARGE SCALE GENOMIC DNA]</scope>
    <source>
        <strain evidence="1 3">UBMA195</strain>
        <strain evidence="2 4">UBMAN05</strain>
    </source>
</reference>
<evidence type="ECO:0000313" key="2">
    <source>
        <dbReference type="EMBL" id="OSJ35419.1"/>
    </source>
</evidence>
<dbReference type="Proteomes" id="UP000193553">
    <property type="component" value="Unassembled WGS sequence"/>
</dbReference>
<organism evidence="1 3">
    <name type="scientific">Bradyrhizobium canariense</name>
    <dbReference type="NCBI Taxonomy" id="255045"/>
    <lineage>
        <taxon>Bacteria</taxon>
        <taxon>Pseudomonadati</taxon>
        <taxon>Pseudomonadota</taxon>
        <taxon>Alphaproteobacteria</taxon>
        <taxon>Hyphomicrobiales</taxon>
        <taxon>Nitrobacteraceae</taxon>
        <taxon>Bradyrhizobium</taxon>
    </lineage>
</organism>
<evidence type="ECO:0000313" key="4">
    <source>
        <dbReference type="Proteomes" id="UP000193884"/>
    </source>
</evidence>
<dbReference type="RefSeq" id="WP_085357295.1">
    <property type="nucleotide sequence ID" value="NZ_NAFC01000104.1"/>
</dbReference>
<dbReference type="AlphaFoldDB" id="A0A1X3GUC3"/>
<dbReference type="EMBL" id="NAFI01000130">
    <property type="protein sequence ID" value="OSJ18403.1"/>
    <property type="molecule type" value="Genomic_DNA"/>
</dbReference>